<protein>
    <submittedName>
        <fullName evidence="2">Uncharacterized protein</fullName>
    </submittedName>
</protein>
<keyword evidence="1" id="KW-0732">Signal</keyword>
<evidence type="ECO:0000313" key="2">
    <source>
        <dbReference type="EMBL" id="KAF0743675.1"/>
    </source>
</evidence>
<keyword evidence="3" id="KW-1185">Reference proteome</keyword>
<dbReference type="EMBL" id="VUJU01007559">
    <property type="protein sequence ID" value="KAF0743675.1"/>
    <property type="molecule type" value="Genomic_DNA"/>
</dbReference>
<dbReference type="AlphaFoldDB" id="A0A6G0XTA9"/>
<gene>
    <name evidence="2" type="ORF">FWK35_00039331</name>
</gene>
<organism evidence="2 3">
    <name type="scientific">Aphis craccivora</name>
    <name type="common">Cowpea aphid</name>
    <dbReference type="NCBI Taxonomy" id="307492"/>
    <lineage>
        <taxon>Eukaryota</taxon>
        <taxon>Metazoa</taxon>
        <taxon>Ecdysozoa</taxon>
        <taxon>Arthropoda</taxon>
        <taxon>Hexapoda</taxon>
        <taxon>Insecta</taxon>
        <taxon>Pterygota</taxon>
        <taxon>Neoptera</taxon>
        <taxon>Paraneoptera</taxon>
        <taxon>Hemiptera</taxon>
        <taxon>Sternorrhyncha</taxon>
        <taxon>Aphidomorpha</taxon>
        <taxon>Aphidoidea</taxon>
        <taxon>Aphididae</taxon>
        <taxon>Aphidini</taxon>
        <taxon>Aphis</taxon>
        <taxon>Aphis</taxon>
    </lineage>
</organism>
<proteinExistence type="predicted"/>
<evidence type="ECO:0000313" key="3">
    <source>
        <dbReference type="Proteomes" id="UP000478052"/>
    </source>
</evidence>
<feature type="signal peptide" evidence="1">
    <location>
        <begin position="1"/>
        <end position="22"/>
    </location>
</feature>
<name>A0A6G0XTA9_APHCR</name>
<feature type="chain" id="PRO_5026231687" evidence="1">
    <location>
        <begin position="23"/>
        <end position="62"/>
    </location>
</feature>
<comment type="caution">
    <text evidence="2">The sequence shown here is derived from an EMBL/GenBank/DDBJ whole genome shotgun (WGS) entry which is preliminary data.</text>
</comment>
<reference evidence="2 3" key="1">
    <citation type="submission" date="2019-08" db="EMBL/GenBank/DDBJ databases">
        <title>Whole genome of Aphis craccivora.</title>
        <authorList>
            <person name="Voronova N.V."/>
            <person name="Shulinski R.S."/>
            <person name="Bandarenka Y.V."/>
            <person name="Zhorov D.G."/>
            <person name="Warner D."/>
        </authorList>
    </citation>
    <scope>NUCLEOTIDE SEQUENCE [LARGE SCALE GENOMIC DNA]</scope>
    <source>
        <strain evidence="2">180601</strain>
        <tissue evidence="2">Whole Body</tissue>
    </source>
</reference>
<accession>A0A6G0XTA9</accession>
<evidence type="ECO:0000256" key="1">
    <source>
        <dbReference type="SAM" id="SignalP"/>
    </source>
</evidence>
<dbReference type="Proteomes" id="UP000478052">
    <property type="component" value="Unassembled WGS sequence"/>
</dbReference>
<sequence>MKYSLMILVAVCLFLDIGMVNADCPDRCWYYRFEALDYCSSPLPLNLCGILNIGGLCSCWCC</sequence>